<evidence type="ECO:0000256" key="3">
    <source>
        <dbReference type="ARBA" id="ARBA00022989"/>
    </source>
</evidence>
<keyword evidence="3 5" id="KW-1133">Transmembrane helix</keyword>
<dbReference type="Proteomes" id="UP000038010">
    <property type="component" value="Unassembled WGS sequence"/>
</dbReference>
<evidence type="ECO:0000256" key="2">
    <source>
        <dbReference type="ARBA" id="ARBA00022692"/>
    </source>
</evidence>
<dbReference type="OrthoDB" id="4137041at2759"/>
<accession>A0A0N1HAK3</accession>
<name>A0A0N1HAK3_9EURO</name>
<dbReference type="GeneID" id="28734446"/>
<dbReference type="GO" id="GO:0046873">
    <property type="term" value="F:metal ion transmembrane transporter activity"/>
    <property type="evidence" value="ECO:0007669"/>
    <property type="project" value="InterPro"/>
</dbReference>
<evidence type="ECO:0000256" key="5">
    <source>
        <dbReference type="SAM" id="Phobius"/>
    </source>
</evidence>
<dbReference type="SUPFAM" id="SSF144083">
    <property type="entry name" value="Magnesium transport protein CorA, transmembrane region"/>
    <property type="match status" value="1"/>
</dbReference>
<dbReference type="RefSeq" id="XP_018005005.1">
    <property type="nucleotide sequence ID" value="XM_018142566.1"/>
</dbReference>
<dbReference type="EMBL" id="LFJN01000002">
    <property type="protein sequence ID" value="KPI45042.1"/>
    <property type="molecule type" value="Genomic_DNA"/>
</dbReference>
<evidence type="ECO:0000313" key="7">
    <source>
        <dbReference type="Proteomes" id="UP000038010"/>
    </source>
</evidence>
<feature type="transmembrane region" description="Helical" evidence="5">
    <location>
        <begin position="111"/>
        <end position="133"/>
    </location>
</feature>
<dbReference type="VEuPathDB" id="FungiDB:AB675_2583"/>
<comment type="caution">
    <text evidence="6">The sequence shown here is derived from an EMBL/GenBank/DDBJ whole genome shotgun (WGS) entry which is preliminary data.</text>
</comment>
<protein>
    <recommendedName>
        <fullName evidence="8">Magnesium transport protein CorA</fullName>
    </recommendedName>
</protein>
<comment type="subcellular location">
    <subcellularLocation>
        <location evidence="1">Membrane</location>
        <topology evidence="1">Multi-pass membrane protein</topology>
    </subcellularLocation>
</comment>
<dbReference type="Gene3D" id="1.20.58.340">
    <property type="entry name" value="Magnesium transport protein CorA, transmembrane region"/>
    <property type="match status" value="1"/>
</dbReference>
<reference evidence="6 7" key="1">
    <citation type="submission" date="2015-06" db="EMBL/GenBank/DDBJ databases">
        <title>Draft genome of the ant-associated black yeast Phialophora attae CBS 131958.</title>
        <authorList>
            <person name="Moreno L.F."/>
            <person name="Stielow B.J."/>
            <person name="de Hoog S."/>
            <person name="Vicente V.A."/>
            <person name="Weiss V.A."/>
            <person name="de Vries M."/>
            <person name="Cruz L.M."/>
            <person name="Souza E.M."/>
        </authorList>
    </citation>
    <scope>NUCLEOTIDE SEQUENCE [LARGE SCALE GENOMIC DNA]</scope>
    <source>
        <strain evidence="6 7">CBS 131958</strain>
    </source>
</reference>
<dbReference type="STRING" id="1664694.A0A0N1HAK3"/>
<dbReference type="InterPro" id="IPR045863">
    <property type="entry name" value="CorA_TM1_TM2"/>
</dbReference>
<keyword evidence="4 5" id="KW-0472">Membrane</keyword>
<keyword evidence="2 5" id="KW-0812">Transmembrane</keyword>
<proteinExistence type="predicted"/>
<sequence>MRSLLEDDKITTIREVESQSSALRVLLVQQLDDIQRVADRERHHMPQPLRTHIEATVDECKVEVDTLRKSLDVLDVLIRREHDATLTKLQLKLTRTQIEESRKAIKQASTVTRLTILAFIYIPTSCVCGFFGMNVVGVPDGFFDITTFAVTIVVVLATTLCLAFANRIMWFSRRLWWRLLDSPATLPLIRGLLSMLDSNTVVQSLMPVSIYLRLHWWARNRVTGVPRNPGIDATDEV</sequence>
<evidence type="ECO:0000256" key="1">
    <source>
        <dbReference type="ARBA" id="ARBA00004141"/>
    </source>
</evidence>
<gene>
    <name evidence="6" type="ORF">AB675_2583</name>
</gene>
<dbReference type="GO" id="GO:0016020">
    <property type="term" value="C:membrane"/>
    <property type="evidence" value="ECO:0007669"/>
    <property type="project" value="UniProtKB-SubCell"/>
</dbReference>
<evidence type="ECO:0000256" key="4">
    <source>
        <dbReference type="ARBA" id="ARBA00023136"/>
    </source>
</evidence>
<evidence type="ECO:0000313" key="6">
    <source>
        <dbReference type="EMBL" id="KPI45042.1"/>
    </source>
</evidence>
<evidence type="ECO:0008006" key="8">
    <source>
        <dbReference type="Google" id="ProtNLM"/>
    </source>
</evidence>
<feature type="transmembrane region" description="Helical" evidence="5">
    <location>
        <begin position="145"/>
        <end position="165"/>
    </location>
</feature>
<organism evidence="6 7">
    <name type="scientific">Cyphellophora attinorum</name>
    <dbReference type="NCBI Taxonomy" id="1664694"/>
    <lineage>
        <taxon>Eukaryota</taxon>
        <taxon>Fungi</taxon>
        <taxon>Dikarya</taxon>
        <taxon>Ascomycota</taxon>
        <taxon>Pezizomycotina</taxon>
        <taxon>Eurotiomycetes</taxon>
        <taxon>Chaetothyriomycetidae</taxon>
        <taxon>Chaetothyriales</taxon>
        <taxon>Cyphellophoraceae</taxon>
        <taxon>Cyphellophora</taxon>
    </lineage>
</organism>
<dbReference type="InterPro" id="IPR002523">
    <property type="entry name" value="MgTranspt_CorA/ZnTranspt_ZntB"/>
</dbReference>
<dbReference type="AlphaFoldDB" id="A0A0N1HAK3"/>
<dbReference type="Pfam" id="PF01544">
    <property type="entry name" value="CorA"/>
    <property type="match status" value="1"/>
</dbReference>
<keyword evidence="7" id="KW-1185">Reference proteome</keyword>